<evidence type="ECO:0000256" key="8">
    <source>
        <dbReference type="ARBA" id="ARBA00023136"/>
    </source>
</evidence>
<dbReference type="Gene3D" id="2.30.30.830">
    <property type="match status" value="1"/>
</dbReference>
<evidence type="ECO:0000256" key="2">
    <source>
        <dbReference type="ARBA" id="ARBA00022448"/>
    </source>
</evidence>
<accession>A0A0U1HX15</accession>
<evidence type="ECO:0000256" key="6">
    <source>
        <dbReference type="ARBA" id="ARBA00022927"/>
    </source>
</evidence>
<name>A0A0U1HX15_YERRO</name>
<evidence type="ECO:0000256" key="3">
    <source>
        <dbReference type="ARBA" id="ARBA00022475"/>
    </source>
</evidence>
<evidence type="ECO:0000259" key="9">
    <source>
        <dbReference type="Pfam" id="PF11356"/>
    </source>
</evidence>
<evidence type="ECO:0000256" key="4">
    <source>
        <dbReference type="ARBA" id="ARBA00022519"/>
    </source>
</evidence>
<keyword evidence="7" id="KW-1133">Transmembrane helix</keyword>
<feature type="domain" description="Type II secretion system protein GspC N-terminal" evidence="9">
    <location>
        <begin position="39"/>
        <end position="110"/>
    </location>
</feature>
<sequence>MPLLYDGVISESDNLVERENLMADIKQFDFFKFRRSNVEGNKKTNDTNDIVHSPPYAGNIKLVGVLKHTEESKSIAIIDVDGKQRTYFIGNEIESTNVIIVMILDKGIIIIEKELYYKLTI</sequence>
<proteinExistence type="predicted"/>
<evidence type="ECO:0000313" key="10">
    <source>
        <dbReference type="EMBL" id="CQI95737.1"/>
    </source>
</evidence>
<dbReference type="GO" id="GO:0005886">
    <property type="term" value="C:plasma membrane"/>
    <property type="evidence" value="ECO:0007669"/>
    <property type="project" value="UniProtKB-SubCell"/>
</dbReference>
<dbReference type="Pfam" id="PF11356">
    <property type="entry name" value="T2SSC"/>
    <property type="match status" value="1"/>
</dbReference>
<evidence type="ECO:0000256" key="7">
    <source>
        <dbReference type="ARBA" id="ARBA00022989"/>
    </source>
</evidence>
<keyword evidence="6" id="KW-0653">Protein transport</keyword>
<dbReference type="InterPro" id="IPR024961">
    <property type="entry name" value="T2SS_GspC_N"/>
</dbReference>
<keyword evidence="2" id="KW-0813">Transport</keyword>
<evidence type="ECO:0000256" key="5">
    <source>
        <dbReference type="ARBA" id="ARBA00022692"/>
    </source>
</evidence>
<reference evidence="10 11" key="1">
    <citation type="submission" date="2015-03" db="EMBL/GenBank/DDBJ databases">
        <authorList>
            <person name="Murphy D."/>
        </authorList>
    </citation>
    <scope>NUCLEOTIDE SEQUENCE [LARGE SCALE GENOMIC DNA]</scope>
    <source>
        <strain evidence="10 11">68/02</strain>
    </source>
</reference>
<gene>
    <name evidence="10" type="primary">outC</name>
    <name evidence="10" type="ORF">ERS008555_03459</name>
</gene>
<dbReference type="EMBL" id="CTKE01000021">
    <property type="protein sequence ID" value="CQI95737.1"/>
    <property type="molecule type" value="Genomic_DNA"/>
</dbReference>
<keyword evidence="5" id="KW-0812">Transmembrane</keyword>
<evidence type="ECO:0000256" key="1">
    <source>
        <dbReference type="ARBA" id="ARBA00004533"/>
    </source>
</evidence>
<dbReference type="Proteomes" id="UP000042054">
    <property type="component" value="Unassembled WGS sequence"/>
</dbReference>
<dbReference type="OrthoDB" id="6481114at2"/>
<dbReference type="AlphaFoldDB" id="A0A0U1HX15"/>
<keyword evidence="8" id="KW-0472">Membrane</keyword>
<protein>
    <submittedName>
        <fullName evidence="10">General secretion pathway protein C</fullName>
    </submittedName>
</protein>
<keyword evidence="4" id="KW-0997">Cell inner membrane</keyword>
<dbReference type="STRING" id="29485.CH64_1736"/>
<dbReference type="GO" id="GO:0015031">
    <property type="term" value="P:protein transport"/>
    <property type="evidence" value="ECO:0007669"/>
    <property type="project" value="UniProtKB-KW"/>
</dbReference>
<comment type="subcellular location">
    <subcellularLocation>
        <location evidence="1">Cell inner membrane</location>
    </subcellularLocation>
</comment>
<organism evidence="10 11">
    <name type="scientific">Yersinia rohdei</name>
    <dbReference type="NCBI Taxonomy" id="29485"/>
    <lineage>
        <taxon>Bacteria</taxon>
        <taxon>Pseudomonadati</taxon>
        <taxon>Pseudomonadota</taxon>
        <taxon>Gammaproteobacteria</taxon>
        <taxon>Enterobacterales</taxon>
        <taxon>Yersiniaceae</taxon>
        <taxon>Yersinia</taxon>
    </lineage>
</organism>
<evidence type="ECO:0000313" key="11">
    <source>
        <dbReference type="Proteomes" id="UP000042054"/>
    </source>
</evidence>
<keyword evidence="3" id="KW-1003">Cell membrane</keyword>